<evidence type="ECO:0000313" key="2">
    <source>
        <dbReference type="Proteomes" id="UP000805649"/>
    </source>
</evidence>
<dbReference type="EMBL" id="VUJX02000002">
    <property type="protein sequence ID" value="KAL0941819.1"/>
    <property type="molecule type" value="Genomic_DNA"/>
</dbReference>
<reference evidence="1 2" key="1">
    <citation type="journal article" date="2020" name="Phytopathology">
        <title>Genome Sequence Resources of Colletotrichum truncatum, C. plurivorum, C. musicola, and C. sojae: Four Species Pathogenic to Soybean (Glycine max).</title>
        <authorList>
            <person name="Rogerio F."/>
            <person name="Boufleur T.R."/>
            <person name="Ciampi-Guillardi M."/>
            <person name="Sukno S.A."/>
            <person name="Thon M.R."/>
            <person name="Massola Junior N.S."/>
            <person name="Baroncelli R."/>
        </authorList>
    </citation>
    <scope>NUCLEOTIDE SEQUENCE [LARGE SCALE GENOMIC DNA]</scope>
    <source>
        <strain evidence="1 2">CMES1059</strain>
    </source>
</reference>
<proteinExistence type="predicted"/>
<dbReference type="Proteomes" id="UP000805649">
    <property type="component" value="Unassembled WGS sequence"/>
</dbReference>
<keyword evidence="2" id="KW-1185">Reference proteome</keyword>
<comment type="caution">
    <text evidence="1">The sequence shown here is derived from an EMBL/GenBank/DDBJ whole genome shotgun (WGS) entry which is preliminary data.</text>
</comment>
<name>A0ACC3ZCG1_COLTU</name>
<evidence type="ECO:0000313" key="1">
    <source>
        <dbReference type="EMBL" id="KAL0941819.1"/>
    </source>
</evidence>
<gene>
    <name evidence="1" type="ORF">CTRU02_204582</name>
</gene>
<sequence length="111" mass="11912">MQSKGTPRPENAVVSRQIVKPGARPHRRGDPSSAMPTTTSPPVRSVTNFPSDIEASTEHSEITTPPPPDVPGSSVLGYRPDHLAHSTPTISLDRHAKPCSATWATLSLNER</sequence>
<protein>
    <submittedName>
        <fullName evidence="1">Uncharacterized protein</fullName>
    </submittedName>
</protein>
<organism evidence="1 2">
    <name type="scientific">Colletotrichum truncatum</name>
    <name type="common">Anthracnose fungus</name>
    <name type="synonym">Colletotrichum capsici</name>
    <dbReference type="NCBI Taxonomy" id="5467"/>
    <lineage>
        <taxon>Eukaryota</taxon>
        <taxon>Fungi</taxon>
        <taxon>Dikarya</taxon>
        <taxon>Ascomycota</taxon>
        <taxon>Pezizomycotina</taxon>
        <taxon>Sordariomycetes</taxon>
        <taxon>Hypocreomycetidae</taxon>
        <taxon>Glomerellales</taxon>
        <taxon>Glomerellaceae</taxon>
        <taxon>Colletotrichum</taxon>
        <taxon>Colletotrichum truncatum species complex</taxon>
    </lineage>
</organism>
<accession>A0ACC3ZCG1</accession>